<feature type="compositionally biased region" description="Basic and acidic residues" evidence="6">
    <location>
        <begin position="207"/>
        <end position="217"/>
    </location>
</feature>
<dbReference type="Gene3D" id="3.30.980.40">
    <property type="match status" value="2"/>
</dbReference>
<dbReference type="InterPro" id="IPR018541">
    <property type="entry name" value="Ftsk_gamma"/>
</dbReference>
<keyword evidence="2 5" id="KW-0547">Nucleotide-binding</keyword>
<keyword evidence="3 5" id="KW-0067">ATP-binding</keyword>
<dbReference type="AlphaFoldDB" id="A0A2M8QAM3"/>
<dbReference type="Pfam" id="PF01580">
    <property type="entry name" value="FtsK_SpoIIIE"/>
    <property type="match status" value="1"/>
</dbReference>
<organism evidence="9 10">
    <name type="scientific">Candidatus Thermofonsia Clade 3 bacterium</name>
    <dbReference type="NCBI Taxonomy" id="2364212"/>
    <lineage>
        <taxon>Bacteria</taxon>
        <taxon>Bacillati</taxon>
        <taxon>Chloroflexota</taxon>
        <taxon>Candidatus Thermofontia</taxon>
        <taxon>Candidatus Thermofonsia Clade 3</taxon>
    </lineage>
</organism>
<dbReference type="InterPro" id="IPR036388">
    <property type="entry name" value="WH-like_DNA-bd_sf"/>
</dbReference>
<dbReference type="Pfam" id="PF17854">
    <property type="entry name" value="FtsK_alpha"/>
    <property type="match status" value="2"/>
</dbReference>
<feature type="transmembrane region" description="Helical" evidence="7">
    <location>
        <begin position="123"/>
        <end position="146"/>
    </location>
</feature>
<evidence type="ECO:0000256" key="7">
    <source>
        <dbReference type="SAM" id="Phobius"/>
    </source>
</evidence>
<feature type="compositionally biased region" description="Polar residues" evidence="6">
    <location>
        <begin position="240"/>
        <end position="253"/>
    </location>
</feature>
<feature type="compositionally biased region" description="Polar residues" evidence="6">
    <location>
        <begin position="193"/>
        <end position="203"/>
    </location>
</feature>
<evidence type="ECO:0000256" key="1">
    <source>
        <dbReference type="ARBA" id="ARBA00006474"/>
    </source>
</evidence>
<dbReference type="PANTHER" id="PTHR22683">
    <property type="entry name" value="SPORULATION PROTEIN RELATED"/>
    <property type="match status" value="1"/>
</dbReference>
<accession>A0A2M8QAM3</accession>
<feature type="binding site" evidence="5">
    <location>
        <begin position="620"/>
        <end position="627"/>
    </location>
    <ligand>
        <name>ATP</name>
        <dbReference type="ChEBI" id="CHEBI:30616"/>
    </ligand>
</feature>
<dbReference type="InterPro" id="IPR050206">
    <property type="entry name" value="FtsK/SpoIIIE/SftA"/>
</dbReference>
<dbReference type="Gene3D" id="1.10.10.10">
    <property type="entry name" value="Winged helix-like DNA-binding domain superfamily/Winged helix DNA-binding domain"/>
    <property type="match status" value="1"/>
</dbReference>
<dbReference type="InterPro" id="IPR027417">
    <property type="entry name" value="P-loop_NTPase"/>
</dbReference>
<keyword evidence="4" id="KW-0238">DNA-binding</keyword>
<proteinExistence type="inferred from homology"/>
<comment type="caution">
    <text evidence="9">The sequence shown here is derived from an EMBL/GenBank/DDBJ whole genome shotgun (WGS) entry which is preliminary data.</text>
</comment>
<dbReference type="InterPro" id="IPR002543">
    <property type="entry name" value="FtsK_dom"/>
</dbReference>
<dbReference type="SUPFAM" id="SSF46785">
    <property type="entry name" value="Winged helix' DNA-binding domain"/>
    <property type="match status" value="1"/>
</dbReference>
<dbReference type="GO" id="GO:0003677">
    <property type="term" value="F:DNA binding"/>
    <property type="evidence" value="ECO:0007669"/>
    <property type="project" value="UniProtKB-KW"/>
</dbReference>
<feature type="transmembrane region" description="Helical" evidence="7">
    <location>
        <begin position="28"/>
        <end position="48"/>
    </location>
</feature>
<dbReference type="PANTHER" id="PTHR22683:SF41">
    <property type="entry name" value="DNA TRANSLOCASE FTSK"/>
    <property type="match status" value="1"/>
</dbReference>
<dbReference type="SMART" id="SM00382">
    <property type="entry name" value="AAA"/>
    <property type="match status" value="1"/>
</dbReference>
<feature type="region of interest" description="Disordered" evidence="6">
    <location>
        <begin position="193"/>
        <end position="290"/>
    </location>
</feature>
<dbReference type="SUPFAM" id="SSF52540">
    <property type="entry name" value="P-loop containing nucleoside triphosphate hydrolases"/>
    <property type="match status" value="1"/>
</dbReference>
<evidence type="ECO:0000313" key="10">
    <source>
        <dbReference type="Proteomes" id="UP000230790"/>
    </source>
</evidence>
<evidence type="ECO:0000256" key="3">
    <source>
        <dbReference type="ARBA" id="ARBA00022840"/>
    </source>
</evidence>
<dbReference type="InterPro" id="IPR036390">
    <property type="entry name" value="WH_DNA-bd_sf"/>
</dbReference>
<protein>
    <recommendedName>
        <fullName evidence="8">FtsK domain-containing protein</fullName>
    </recommendedName>
</protein>
<evidence type="ECO:0000259" key="8">
    <source>
        <dbReference type="PROSITE" id="PS50901"/>
    </source>
</evidence>
<comment type="similarity">
    <text evidence="1">Belongs to the FtsK/SpoIIIE/SftA family.</text>
</comment>
<evidence type="ECO:0000256" key="2">
    <source>
        <dbReference type="ARBA" id="ARBA00022741"/>
    </source>
</evidence>
<sequence>MTERGSSILATLDAAFARIVARSRLWRALAGATLVPLGATTLLTLLGLNTGGLIARWALLLQRAFGAGVFPLCLLMIGAGLVAFSNASLRSTRRTWVRVIAGEIAFLSFLALMHALALGADSYQLALAGGGGGATGWVLAELLWRALGIQAGDGLTPLRLLSVLIWFALFTFSAFIAAAPWLQTTRRVHAQPAANTVASSAITKRSLRPEPRTEETSSARPIRGEQPPLPEPTASRVEGRQSTKPSPASTSVKSDAVIIKDGERDAGIVTKSKAAKPKPSAPRPDMLPPLSLLRASKQTGAARSDADARRQADIIETTLAQFGLSGKVVEIRRGPTVTQFGIEPGYVDRGAQNRDKAAQKIRAAVADALHDAIVVEPNVDRTAAILEVPAALVDAREAGFKALLKSLLSALDLSTHYTEGERRSGLAYFEIGADTERKLKIKAGQLSTLRRELAGRLMERLFHFDNFEESDQLTERLTLAFPAGVGEALSLGDVLQDAIASLGLAGSVIIGKKASQAVIEWQKQAQKVRVGAIAALQNDIALALAAPSIRIEAPIPGRGLVGIEVPNSVIGEVDLRSIMEGEAFRKLAEKSPLAIALGRDVSGAAIVADLGRMPHLLIAGTTGSGKSVCISAITLCLAMNNRPEDLKLVMIDPKMVELSRFTGLPHIIGKPESDIDRIPAVLRWVTREMDARYKKFAEIGSRNLQEYNQAMARRREEPLPRIVVLIDELADLMLQSPIETEKTICRLAQMARATGIHLVVATQRPSVDVVTGLIKANFPARISFAVASATDSRVILDQVGAESLLGRGDMLFLNPEHGSPIRLQGCFVSEREIEAVIGWWKKQTALEQSEIESRESDGAYVAHQKPELETPWETVVAEIAAERFQQMGSAKGGRGGEDEDGDDDLLQRAMEIIRASGNVSTSLLQRKLRIGYPRAARLMEELQEMGYVSAPSRQAGKGRDVTLQDK</sequence>
<dbReference type="Proteomes" id="UP000230790">
    <property type="component" value="Unassembled WGS sequence"/>
</dbReference>
<feature type="compositionally biased region" description="Basic and acidic residues" evidence="6">
    <location>
        <begin position="957"/>
        <end position="966"/>
    </location>
</feature>
<name>A0A2M8QAM3_9CHLR</name>
<feature type="transmembrane region" description="Helical" evidence="7">
    <location>
        <begin position="96"/>
        <end position="117"/>
    </location>
</feature>
<keyword evidence="7" id="KW-1133">Transmembrane helix</keyword>
<feature type="region of interest" description="Disordered" evidence="6">
    <location>
        <begin position="947"/>
        <end position="966"/>
    </location>
</feature>
<dbReference type="InterPro" id="IPR041027">
    <property type="entry name" value="FtsK_alpha"/>
</dbReference>
<feature type="domain" description="FtsK" evidence="8">
    <location>
        <begin position="603"/>
        <end position="793"/>
    </location>
</feature>
<evidence type="ECO:0000256" key="6">
    <source>
        <dbReference type="SAM" id="MobiDB-lite"/>
    </source>
</evidence>
<keyword evidence="7" id="KW-0812">Transmembrane</keyword>
<feature type="transmembrane region" description="Helical" evidence="7">
    <location>
        <begin position="60"/>
        <end position="84"/>
    </location>
</feature>
<gene>
    <name evidence="9" type="ORF">CUN48_11710</name>
</gene>
<feature type="transmembrane region" description="Helical" evidence="7">
    <location>
        <begin position="158"/>
        <end position="182"/>
    </location>
</feature>
<keyword evidence="7" id="KW-0472">Membrane</keyword>
<evidence type="ECO:0000256" key="4">
    <source>
        <dbReference type="ARBA" id="ARBA00023125"/>
    </source>
</evidence>
<dbReference type="Pfam" id="PF09397">
    <property type="entry name" value="FtsK_gamma"/>
    <property type="match status" value="1"/>
</dbReference>
<dbReference type="EMBL" id="PGTN01000088">
    <property type="protein sequence ID" value="PJF46848.1"/>
    <property type="molecule type" value="Genomic_DNA"/>
</dbReference>
<evidence type="ECO:0000313" key="9">
    <source>
        <dbReference type="EMBL" id="PJF46848.1"/>
    </source>
</evidence>
<reference evidence="9 10" key="1">
    <citation type="submission" date="2017-11" db="EMBL/GenBank/DDBJ databases">
        <title>Evolution of Phototrophy in the Chloroflexi Phylum Driven by Horizontal Gene Transfer.</title>
        <authorList>
            <person name="Ward L.M."/>
            <person name="Hemp J."/>
            <person name="Shih P.M."/>
            <person name="Mcglynn S.E."/>
            <person name="Fischer W."/>
        </authorList>
    </citation>
    <scope>NUCLEOTIDE SEQUENCE [LARGE SCALE GENOMIC DNA]</scope>
    <source>
        <strain evidence="9">JP3_7</strain>
    </source>
</reference>
<dbReference type="InterPro" id="IPR003593">
    <property type="entry name" value="AAA+_ATPase"/>
</dbReference>
<dbReference type="Gene3D" id="3.40.50.300">
    <property type="entry name" value="P-loop containing nucleotide triphosphate hydrolases"/>
    <property type="match status" value="1"/>
</dbReference>
<dbReference type="CDD" id="cd01127">
    <property type="entry name" value="TrwB_TraG_TraD_VirD4"/>
    <property type="match status" value="1"/>
</dbReference>
<evidence type="ECO:0000256" key="5">
    <source>
        <dbReference type="PROSITE-ProRule" id="PRU00289"/>
    </source>
</evidence>
<dbReference type="SMART" id="SM00843">
    <property type="entry name" value="Ftsk_gamma"/>
    <property type="match status" value="1"/>
</dbReference>
<dbReference type="PROSITE" id="PS50901">
    <property type="entry name" value="FTSK"/>
    <property type="match status" value="1"/>
</dbReference>
<dbReference type="GO" id="GO:0005524">
    <property type="term" value="F:ATP binding"/>
    <property type="evidence" value="ECO:0007669"/>
    <property type="project" value="UniProtKB-UniRule"/>
</dbReference>